<proteinExistence type="predicted"/>
<evidence type="ECO:0000256" key="1">
    <source>
        <dbReference type="SAM" id="MobiDB-lite"/>
    </source>
</evidence>
<evidence type="ECO:0000313" key="2">
    <source>
        <dbReference type="EMBL" id="KAJ1100181.1"/>
    </source>
</evidence>
<comment type="caution">
    <text evidence="2">The sequence shown here is derived from an EMBL/GenBank/DDBJ whole genome shotgun (WGS) entry which is preliminary data.</text>
</comment>
<dbReference type="Proteomes" id="UP001066276">
    <property type="component" value="Chromosome 10"/>
</dbReference>
<name>A0AAV7M9X2_PLEWA</name>
<feature type="region of interest" description="Disordered" evidence="1">
    <location>
        <begin position="1"/>
        <end position="24"/>
    </location>
</feature>
<evidence type="ECO:0000313" key="3">
    <source>
        <dbReference type="Proteomes" id="UP001066276"/>
    </source>
</evidence>
<dbReference type="AlphaFoldDB" id="A0AAV7M9X2"/>
<protein>
    <submittedName>
        <fullName evidence="2">Uncharacterized protein</fullName>
    </submittedName>
</protein>
<sequence>MTPGRTGADEDKGKKKGAEEKETTDCCQCATRAERGLTATEAAVAHRRGRALVEAPGWAARPSGGAGARPCGWNVRDRKGSKIIRMGRGQELTRTLFQLRPRTHMCYRMELDWTSASVGTGCAAQFNVALITKMEAGELFRKSLIHHKRLDIQDRSMAEGQNTNTEKNDKGFLFRVLTGEGNDTYMTDVFSKNID</sequence>
<organism evidence="2 3">
    <name type="scientific">Pleurodeles waltl</name>
    <name type="common">Iberian ribbed newt</name>
    <dbReference type="NCBI Taxonomy" id="8319"/>
    <lineage>
        <taxon>Eukaryota</taxon>
        <taxon>Metazoa</taxon>
        <taxon>Chordata</taxon>
        <taxon>Craniata</taxon>
        <taxon>Vertebrata</taxon>
        <taxon>Euteleostomi</taxon>
        <taxon>Amphibia</taxon>
        <taxon>Batrachia</taxon>
        <taxon>Caudata</taxon>
        <taxon>Salamandroidea</taxon>
        <taxon>Salamandridae</taxon>
        <taxon>Pleurodelinae</taxon>
        <taxon>Pleurodeles</taxon>
    </lineage>
</organism>
<feature type="compositionally biased region" description="Basic and acidic residues" evidence="1">
    <location>
        <begin position="7"/>
        <end position="24"/>
    </location>
</feature>
<dbReference type="EMBL" id="JANPWB010000014">
    <property type="protein sequence ID" value="KAJ1100181.1"/>
    <property type="molecule type" value="Genomic_DNA"/>
</dbReference>
<reference evidence="2" key="1">
    <citation type="journal article" date="2022" name="bioRxiv">
        <title>Sequencing and chromosome-scale assembly of the giantPleurodeles waltlgenome.</title>
        <authorList>
            <person name="Brown T."/>
            <person name="Elewa A."/>
            <person name="Iarovenko S."/>
            <person name="Subramanian E."/>
            <person name="Araus A.J."/>
            <person name="Petzold A."/>
            <person name="Susuki M."/>
            <person name="Suzuki K.-i.T."/>
            <person name="Hayashi T."/>
            <person name="Toyoda A."/>
            <person name="Oliveira C."/>
            <person name="Osipova E."/>
            <person name="Leigh N.D."/>
            <person name="Simon A."/>
            <person name="Yun M.H."/>
        </authorList>
    </citation>
    <scope>NUCLEOTIDE SEQUENCE</scope>
    <source>
        <strain evidence="2">20211129_DDA</strain>
        <tissue evidence="2">Liver</tissue>
    </source>
</reference>
<keyword evidence="3" id="KW-1185">Reference proteome</keyword>
<gene>
    <name evidence="2" type="ORF">NDU88_005268</name>
</gene>
<accession>A0AAV7M9X2</accession>